<gene>
    <name evidence="4" type="ORF">EYS09_04795</name>
</gene>
<dbReference type="PANTHER" id="PTHR30055">
    <property type="entry name" value="HTH-TYPE TRANSCRIPTIONAL REGULATOR RUTR"/>
    <property type="match status" value="1"/>
</dbReference>
<dbReference type="InterPro" id="IPR001647">
    <property type="entry name" value="HTH_TetR"/>
</dbReference>
<dbReference type="PANTHER" id="PTHR30055:SF178">
    <property type="entry name" value="POSSIBLE TRANSCRIPTIONAL REGULATORY PROTEIN"/>
    <property type="match status" value="1"/>
</dbReference>
<organism evidence="4 5">
    <name type="scientific">Streptomyces kasugaensis</name>
    <dbReference type="NCBI Taxonomy" id="1946"/>
    <lineage>
        <taxon>Bacteria</taxon>
        <taxon>Bacillati</taxon>
        <taxon>Actinomycetota</taxon>
        <taxon>Actinomycetes</taxon>
        <taxon>Kitasatosporales</taxon>
        <taxon>Streptomycetaceae</taxon>
        <taxon>Streptomyces</taxon>
    </lineage>
</organism>
<feature type="domain" description="HTH tetR-type" evidence="3">
    <location>
        <begin position="18"/>
        <end position="78"/>
    </location>
</feature>
<dbReference type="InterPro" id="IPR050109">
    <property type="entry name" value="HTH-type_TetR-like_transc_reg"/>
</dbReference>
<dbReference type="SUPFAM" id="SSF46689">
    <property type="entry name" value="Homeodomain-like"/>
    <property type="match status" value="1"/>
</dbReference>
<dbReference type="GO" id="GO:0000976">
    <property type="term" value="F:transcription cis-regulatory region binding"/>
    <property type="evidence" value="ECO:0007669"/>
    <property type="project" value="TreeGrafter"/>
</dbReference>
<dbReference type="Pfam" id="PF17929">
    <property type="entry name" value="TetR_C_34"/>
    <property type="match status" value="1"/>
</dbReference>
<dbReference type="Proteomes" id="UP000292452">
    <property type="component" value="Unassembled WGS sequence"/>
</dbReference>
<keyword evidence="1 2" id="KW-0238">DNA-binding</keyword>
<sequence length="227" mass="24621">MSETTQGFIRARSPENRELRRQSILDAAEQLLDKAQVADITLRDIGRQAGIATSNVLRYFENREAVFLELLNREYGAWLDALPAELAPADDGTGPTTPVRGFADAYAASLAARPVLCELASVLASVLERTVSVETVRAFKRQALASNDRLADIIHARMPELDRAAAKELASATIVLIAGLWPLAHPGPTVVAAVEDPELLAAHVDFPARYSRMIELLTASLRGPATR</sequence>
<evidence type="ECO:0000259" key="3">
    <source>
        <dbReference type="PROSITE" id="PS50977"/>
    </source>
</evidence>
<dbReference type="Gene3D" id="1.10.357.10">
    <property type="entry name" value="Tetracycline Repressor, domain 2"/>
    <property type="match status" value="1"/>
</dbReference>
<evidence type="ECO:0000313" key="5">
    <source>
        <dbReference type="Proteomes" id="UP000292452"/>
    </source>
</evidence>
<evidence type="ECO:0000256" key="2">
    <source>
        <dbReference type="PROSITE-ProRule" id="PRU00335"/>
    </source>
</evidence>
<feature type="DNA-binding region" description="H-T-H motif" evidence="2">
    <location>
        <begin position="41"/>
        <end position="60"/>
    </location>
</feature>
<name>A0A4Q9HZJ1_STRKA</name>
<proteinExistence type="predicted"/>
<dbReference type="InterPro" id="IPR009057">
    <property type="entry name" value="Homeodomain-like_sf"/>
</dbReference>
<protein>
    <submittedName>
        <fullName evidence="4">TetR/AcrR family transcriptional regulator</fullName>
    </submittedName>
</protein>
<dbReference type="RefSeq" id="WP_131122309.1">
    <property type="nucleotide sequence ID" value="NZ_SIXH01000026.1"/>
</dbReference>
<keyword evidence="5" id="KW-1185">Reference proteome</keyword>
<accession>A0A4Q9HZJ1</accession>
<comment type="caution">
    <text evidence="4">The sequence shown here is derived from an EMBL/GenBank/DDBJ whole genome shotgun (WGS) entry which is preliminary data.</text>
</comment>
<dbReference type="GO" id="GO:0003700">
    <property type="term" value="F:DNA-binding transcription factor activity"/>
    <property type="evidence" value="ECO:0007669"/>
    <property type="project" value="TreeGrafter"/>
</dbReference>
<evidence type="ECO:0000313" key="4">
    <source>
        <dbReference type="EMBL" id="TBO60757.1"/>
    </source>
</evidence>
<reference evidence="4 5" key="1">
    <citation type="submission" date="2019-02" db="EMBL/GenBank/DDBJ databases">
        <title>Draft Genome Sequence of Streptomyces sp. AM-2504, identified by 16S rRNA comparative analysis as a Streptomyces Kasugaensis strain.</title>
        <authorList>
            <person name="Napolioni V."/>
            <person name="Giuliodori A.M."/>
            <person name="Spurio R."/>
            <person name="Fabbretti A."/>
        </authorList>
    </citation>
    <scope>NUCLEOTIDE SEQUENCE [LARGE SCALE GENOMIC DNA]</scope>
    <source>
        <strain evidence="4 5">AM-2504</strain>
    </source>
</reference>
<dbReference type="PROSITE" id="PS50977">
    <property type="entry name" value="HTH_TETR_2"/>
    <property type="match status" value="1"/>
</dbReference>
<dbReference type="InterPro" id="IPR041483">
    <property type="entry name" value="TetR_C_34"/>
</dbReference>
<dbReference type="Pfam" id="PF00440">
    <property type="entry name" value="TetR_N"/>
    <property type="match status" value="1"/>
</dbReference>
<dbReference type="EMBL" id="SIXH01000026">
    <property type="protein sequence ID" value="TBO60757.1"/>
    <property type="molecule type" value="Genomic_DNA"/>
</dbReference>
<evidence type="ECO:0000256" key="1">
    <source>
        <dbReference type="ARBA" id="ARBA00023125"/>
    </source>
</evidence>
<dbReference type="AlphaFoldDB" id="A0A4Q9HZJ1"/>